<dbReference type="EMBL" id="PGOL01000111">
    <property type="protein sequence ID" value="PKI76704.1"/>
    <property type="molecule type" value="Genomic_DNA"/>
</dbReference>
<dbReference type="AlphaFoldDB" id="A0A218W8J4"/>
<reference evidence="1" key="2">
    <citation type="submission" date="2017-06" db="EMBL/GenBank/DDBJ databases">
        <title>The pomegranate genome and the genomics of punicalagin biosynthesis.</title>
        <authorList>
            <person name="Xu C."/>
        </authorList>
    </citation>
    <scope>NUCLEOTIDE SEQUENCE [LARGE SCALE GENOMIC DNA]</scope>
    <source>
        <tissue evidence="1">Fresh leaf</tissue>
    </source>
</reference>
<name>A0A218W8J4_PUNGR</name>
<evidence type="ECO:0000313" key="4">
    <source>
        <dbReference type="Proteomes" id="UP000233551"/>
    </source>
</evidence>
<gene>
    <name evidence="1" type="ORF">CDL15_Pgr023605</name>
    <name evidence="2" type="ORF">CRG98_003013</name>
</gene>
<keyword evidence="4" id="KW-1185">Reference proteome</keyword>
<reference evidence="3" key="1">
    <citation type="journal article" date="2017" name="Plant J.">
        <title>The pomegranate (Punica granatum L.) genome and the genomics of punicalagin biosynthesis.</title>
        <authorList>
            <person name="Qin G."/>
            <person name="Xu C."/>
            <person name="Ming R."/>
            <person name="Tang H."/>
            <person name="Guyot R."/>
            <person name="Kramer E.M."/>
            <person name="Hu Y."/>
            <person name="Yi X."/>
            <person name="Qi Y."/>
            <person name="Xu X."/>
            <person name="Gao Z."/>
            <person name="Pan H."/>
            <person name="Jian J."/>
            <person name="Tian Y."/>
            <person name="Yue Z."/>
            <person name="Xu Y."/>
        </authorList>
    </citation>
    <scope>NUCLEOTIDE SEQUENCE [LARGE SCALE GENOMIC DNA]</scope>
    <source>
        <strain evidence="3">cv. Dabenzi</strain>
    </source>
</reference>
<comment type="caution">
    <text evidence="1">The sequence shown here is derived from an EMBL/GenBank/DDBJ whole genome shotgun (WGS) entry which is preliminary data.</text>
</comment>
<evidence type="ECO:0000313" key="2">
    <source>
        <dbReference type="EMBL" id="PKI76704.1"/>
    </source>
</evidence>
<organism evidence="1 3">
    <name type="scientific">Punica granatum</name>
    <name type="common">Pomegranate</name>
    <dbReference type="NCBI Taxonomy" id="22663"/>
    <lineage>
        <taxon>Eukaryota</taxon>
        <taxon>Viridiplantae</taxon>
        <taxon>Streptophyta</taxon>
        <taxon>Embryophyta</taxon>
        <taxon>Tracheophyta</taxon>
        <taxon>Spermatophyta</taxon>
        <taxon>Magnoliopsida</taxon>
        <taxon>eudicotyledons</taxon>
        <taxon>Gunneridae</taxon>
        <taxon>Pentapetalae</taxon>
        <taxon>rosids</taxon>
        <taxon>malvids</taxon>
        <taxon>Myrtales</taxon>
        <taxon>Lythraceae</taxon>
        <taxon>Punica</taxon>
    </lineage>
</organism>
<evidence type="ECO:0000313" key="1">
    <source>
        <dbReference type="EMBL" id="OWM68640.1"/>
    </source>
</evidence>
<accession>A0A218W8J4</accession>
<protein>
    <submittedName>
        <fullName evidence="1">Uncharacterized protein</fullName>
    </submittedName>
</protein>
<sequence>MAEEGEESGGRGFGLSKIKSSKQIMATSAKRAEMRRDSTLVKKMTTATLAKRSSSPVYDRVRHGVPIVTRKCTGYKLS</sequence>
<reference evidence="2 4" key="3">
    <citation type="submission" date="2017-11" db="EMBL/GenBank/DDBJ databases">
        <title>De-novo sequencing of pomegranate (Punica granatum L.) genome.</title>
        <authorList>
            <person name="Akparov Z."/>
            <person name="Amiraslanov A."/>
            <person name="Hajiyeva S."/>
            <person name="Abbasov M."/>
            <person name="Kaur K."/>
            <person name="Hamwieh A."/>
            <person name="Solovyev V."/>
            <person name="Salamov A."/>
            <person name="Braich B."/>
            <person name="Kosarev P."/>
            <person name="Mahmoud A."/>
            <person name="Hajiyev E."/>
            <person name="Babayeva S."/>
            <person name="Izzatullayeva V."/>
            <person name="Mammadov A."/>
            <person name="Mammadov A."/>
            <person name="Sharifova S."/>
            <person name="Ojaghi J."/>
            <person name="Eynullazada K."/>
            <person name="Bayramov B."/>
            <person name="Abdulazimova A."/>
            <person name="Shahmuradov I."/>
        </authorList>
    </citation>
    <scope>NUCLEOTIDE SEQUENCE [LARGE SCALE GENOMIC DNA]</scope>
    <source>
        <strain evidence="2">AG2017</strain>
        <strain evidence="4">cv. AG2017</strain>
        <tissue evidence="2">Leaf</tissue>
    </source>
</reference>
<dbReference type="Proteomes" id="UP000197138">
    <property type="component" value="Unassembled WGS sequence"/>
</dbReference>
<dbReference type="EMBL" id="MTKT01004950">
    <property type="protein sequence ID" value="OWM68640.1"/>
    <property type="molecule type" value="Genomic_DNA"/>
</dbReference>
<dbReference type="Proteomes" id="UP000233551">
    <property type="component" value="Unassembled WGS sequence"/>
</dbReference>
<proteinExistence type="predicted"/>
<evidence type="ECO:0000313" key="3">
    <source>
        <dbReference type="Proteomes" id="UP000197138"/>
    </source>
</evidence>